<feature type="region of interest" description="Disordered" evidence="1">
    <location>
        <begin position="722"/>
        <end position="823"/>
    </location>
</feature>
<feature type="region of interest" description="Disordered" evidence="1">
    <location>
        <begin position="342"/>
        <end position="369"/>
    </location>
</feature>
<dbReference type="OrthoDB" id="2238745at2759"/>
<protein>
    <recommendedName>
        <fullName evidence="2">Arrestin C-terminal-like domain-containing protein</fullName>
    </recommendedName>
</protein>
<dbReference type="PANTHER" id="PTHR11188">
    <property type="entry name" value="ARRESTIN DOMAIN CONTAINING PROTEIN"/>
    <property type="match status" value="1"/>
</dbReference>
<dbReference type="InterPro" id="IPR011021">
    <property type="entry name" value="Arrestin-like_N"/>
</dbReference>
<proteinExistence type="predicted"/>
<dbReference type="GO" id="GO:0030674">
    <property type="term" value="F:protein-macromolecule adaptor activity"/>
    <property type="evidence" value="ECO:0007669"/>
    <property type="project" value="TreeGrafter"/>
</dbReference>
<dbReference type="GO" id="GO:0070086">
    <property type="term" value="P:ubiquitin-dependent endocytosis"/>
    <property type="evidence" value="ECO:0007669"/>
    <property type="project" value="TreeGrafter"/>
</dbReference>
<evidence type="ECO:0000313" key="4">
    <source>
        <dbReference type="Proteomes" id="UP000433883"/>
    </source>
</evidence>
<dbReference type="Pfam" id="PF00339">
    <property type="entry name" value="Arrestin_N"/>
    <property type="match status" value="1"/>
</dbReference>
<comment type="caution">
    <text evidence="3">The sequence shown here is derived from an EMBL/GenBank/DDBJ whole genome shotgun (WGS) entry which is preliminary data.</text>
</comment>
<dbReference type="InterPro" id="IPR014752">
    <property type="entry name" value="Arrestin-like_C"/>
</dbReference>
<dbReference type="GO" id="GO:0005829">
    <property type="term" value="C:cytosol"/>
    <property type="evidence" value="ECO:0007669"/>
    <property type="project" value="TreeGrafter"/>
</dbReference>
<organism evidence="3 4">
    <name type="scientific">Venturia inaequalis</name>
    <name type="common">Apple scab fungus</name>
    <dbReference type="NCBI Taxonomy" id="5025"/>
    <lineage>
        <taxon>Eukaryota</taxon>
        <taxon>Fungi</taxon>
        <taxon>Dikarya</taxon>
        <taxon>Ascomycota</taxon>
        <taxon>Pezizomycotina</taxon>
        <taxon>Dothideomycetes</taxon>
        <taxon>Pleosporomycetidae</taxon>
        <taxon>Venturiales</taxon>
        <taxon>Venturiaceae</taxon>
        <taxon>Venturia</taxon>
    </lineage>
</organism>
<accession>A0A8H3UCU4</accession>
<dbReference type="GO" id="GO:0031625">
    <property type="term" value="F:ubiquitin protein ligase binding"/>
    <property type="evidence" value="ECO:0007669"/>
    <property type="project" value="TreeGrafter"/>
</dbReference>
<dbReference type="SMART" id="SM01017">
    <property type="entry name" value="Arrestin_C"/>
    <property type="match status" value="1"/>
</dbReference>
<evidence type="ECO:0000259" key="2">
    <source>
        <dbReference type="SMART" id="SM01017"/>
    </source>
</evidence>
<dbReference type="InterPro" id="IPR050357">
    <property type="entry name" value="Arrestin_domain-protein"/>
</dbReference>
<dbReference type="SUPFAM" id="SSF81296">
    <property type="entry name" value="E set domains"/>
    <property type="match status" value="1"/>
</dbReference>
<feature type="compositionally biased region" description="Low complexity" evidence="1">
    <location>
        <begin position="737"/>
        <end position="749"/>
    </location>
</feature>
<name>A0A8H3UCU4_VENIN</name>
<feature type="compositionally biased region" description="Low complexity" evidence="1">
    <location>
        <begin position="351"/>
        <end position="367"/>
    </location>
</feature>
<dbReference type="InterPro" id="IPR014756">
    <property type="entry name" value="Ig_E-set"/>
</dbReference>
<dbReference type="AlphaFoldDB" id="A0A8H3UCU4"/>
<gene>
    <name evidence="3" type="ORF">BLS_006458</name>
</gene>
<dbReference type="Pfam" id="PF02752">
    <property type="entry name" value="Arrestin_C"/>
    <property type="match status" value="1"/>
</dbReference>
<reference evidence="3 4" key="1">
    <citation type="submission" date="2019-11" db="EMBL/GenBank/DDBJ databases">
        <title>Venturia inaequalis Genome Resource.</title>
        <authorList>
            <person name="Lichtner F.J."/>
        </authorList>
    </citation>
    <scope>NUCLEOTIDE SEQUENCE [LARGE SCALE GENOMIC DNA]</scope>
    <source>
        <strain evidence="3">Bline_iso_100314</strain>
    </source>
</reference>
<dbReference type="InterPro" id="IPR011022">
    <property type="entry name" value="Arrestin_C-like"/>
</dbReference>
<dbReference type="Proteomes" id="UP000433883">
    <property type="component" value="Unassembled WGS sequence"/>
</dbReference>
<feature type="domain" description="Arrestin C-terminal-like" evidence="2">
    <location>
        <begin position="479"/>
        <end position="679"/>
    </location>
</feature>
<evidence type="ECO:0000313" key="3">
    <source>
        <dbReference type="EMBL" id="KAE9967288.1"/>
    </source>
</evidence>
<dbReference type="Gene3D" id="2.60.40.640">
    <property type="match status" value="1"/>
</dbReference>
<sequence length="949" mass="104130">MSAIDRRSHLGQTATGYIQVQSERGRLYYLPQSLHQAFNLAENPRPSHFQSRSLRPHRIHIARVVADPIAKGPGKRKTRKFTVYFGKFGKLAESRDSARKFFKAIFEFREPKIPQEIQPQPSLQHPTFEVRQPRARPVSWAPGATPAPLQARSRRRPASAFWGERVRSSAVGDSMGPNSRHTVALPIGSSAPWQAVDELSSARNSIASFPMNASSPRSAEEKPLASANGITVSIAMAEPYLFLQGFEHGDLAANRSTAMLRGRLHIRVLKPSKIKAVTLRFRGRAITKWPEGLPPKKTEFEEVIGNTNHTWPFFNAQFPTAETSTGADNVELFKSSADLNPDLGAPRNRSSLALPLRNANRNSNNLSTKELKKLSLQVNQSRSFGKGDSSTGGPTVAQKGYRTFQPGDYVYNFELPLDSHLPETIDVELGSVKYELEALVERAGAFKTNLVGTKEVIVIRTPAEGSLEQVEPIAISRNWEDQLHYDIVISGKSFPLGAQIPIAFKLTPLAKVQCHRIKVFVTESIEYWAKNKSVHRTDAQRKVLLFEKRADAPATSTFPGSTMRILSGGGVPYDLRAQAARGEEVPIPDSTNLLGPLQHDNQIGPTEMEFNIQLPSCDKMKSKDSSSKLHFDTTYSNITVHHWIKIVMRLSKPDAADPTRRRHFEISIDSPFHILSCRATQANTSLPAYTSPESSDAPQSLTECGCPNSAIRRVSPTYVPTLSSLDAAGPPPQFAESSSSSSSSGSSSSNLSQRRPHSMFTTPSGGVPGLARPETAHVGGPMHQQPVRPVSHQPMRPMHIIRAPSFNPPAFEDEEPPPPLETPPPQYNDIVTPSTDGMVDYFARLAEEYSTDEESDSEGGASDSIVGEGGMLTPRGDRSRARVEIPLTPGSRRVNRSLDEVRTWPTLGMNRDFVLPPNLRASGVVPSGGVSSAGVQNTHQAGMIRLVEG</sequence>
<evidence type="ECO:0000256" key="1">
    <source>
        <dbReference type="SAM" id="MobiDB-lite"/>
    </source>
</evidence>
<dbReference type="PANTHER" id="PTHR11188:SF174">
    <property type="entry name" value="ARRESTIN-RELATED TRAFFICKING ADAPTER 10-RELATED"/>
    <property type="match status" value="1"/>
</dbReference>
<feature type="region of interest" description="Disordered" evidence="1">
    <location>
        <begin position="138"/>
        <end position="161"/>
    </location>
</feature>
<feature type="region of interest" description="Disordered" evidence="1">
    <location>
        <begin position="849"/>
        <end position="888"/>
    </location>
</feature>
<dbReference type="EMBL" id="WNWQ01000477">
    <property type="protein sequence ID" value="KAE9967288.1"/>
    <property type="molecule type" value="Genomic_DNA"/>
</dbReference>